<dbReference type="Proteomes" id="UP001472677">
    <property type="component" value="Unassembled WGS sequence"/>
</dbReference>
<evidence type="ECO:0000313" key="1">
    <source>
        <dbReference type="EMBL" id="KAK8574953.1"/>
    </source>
</evidence>
<keyword evidence="2" id="KW-1185">Reference proteome</keyword>
<reference evidence="1 2" key="1">
    <citation type="journal article" date="2024" name="G3 (Bethesda)">
        <title>Genome assembly of Hibiscus sabdariffa L. provides insights into metabolisms of medicinal natural products.</title>
        <authorList>
            <person name="Kim T."/>
        </authorList>
    </citation>
    <scope>NUCLEOTIDE SEQUENCE [LARGE SCALE GENOMIC DNA]</scope>
    <source>
        <strain evidence="1">TK-2024</strain>
        <tissue evidence="1">Old leaves</tissue>
    </source>
</reference>
<organism evidence="1 2">
    <name type="scientific">Hibiscus sabdariffa</name>
    <name type="common">roselle</name>
    <dbReference type="NCBI Taxonomy" id="183260"/>
    <lineage>
        <taxon>Eukaryota</taxon>
        <taxon>Viridiplantae</taxon>
        <taxon>Streptophyta</taxon>
        <taxon>Embryophyta</taxon>
        <taxon>Tracheophyta</taxon>
        <taxon>Spermatophyta</taxon>
        <taxon>Magnoliopsida</taxon>
        <taxon>eudicotyledons</taxon>
        <taxon>Gunneridae</taxon>
        <taxon>Pentapetalae</taxon>
        <taxon>rosids</taxon>
        <taxon>malvids</taxon>
        <taxon>Malvales</taxon>
        <taxon>Malvaceae</taxon>
        <taxon>Malvoideae</taxon>
        <taxon>Hibiscus</taxon>
    </lineage>
</organism>
<dbReference type="EMBL" id="JBBPBM010000007">
    <property type="protein sequence ID" value="KAK8574953.1"/>
    <property type="molecule type" value="Genomic_DNA"/>
</dbReference>
<sequence length="155" mass="17074">MENANGEIAPKKNHSCLVEGVNKEELVKENSREGPIHVASFSVENKGEFNNSRAHADDKMDEPHMFNLDHSLFRASEDVRNIGLNPFQTSIDTNLDVSPTKVVTGEKVKINNEVGLSGDQPNEVFSKLSSELSGRALSDLDLAAKRIEVAKEARM</sequence>
<name>A0ABR2F9G2_9ROSI</name>
<proteinExistence type="predicted"/>
<accession>A0ABR2F9G2</accession>
<evidence type="ECO:0000313" key="2">
    <source>
        <dbReference type="Proteomes" id="UP001472677"/>
    </source>
</evidence>
<gene>
    <name evidence="1" type="ORF">V6N12_062630</name>
</gene>
<protein>
    <submittedName>
        <fullName evidence="1">Uncharacterized protein</fullName>
    </submittedName>
</protein>
<comment type="caution">
    <text evidence="1">The sequence shown here is derived from an EMBL/GenBank/DDBJ whole genome shotgun (WGS) entry which is preliminary data.</text>
</comment>